<evidence type="ECO:0000313" key="2">
    <source>
        <dbReference type="Proteomes" id="UP001145114"/>
    </source>
</evidence>
<name>A0ACC1HQV6_9FUNG</name>
<comment type="caution">
    <text evidence="1">The sequence shown here is derived from an EMBL/GenBank/DDBJ whole genome shotgun (WGS) entry which is preliminary data.</text>
</comment>
<reference evidence="1" key="1">
    <citation type="submission" date="2022-06" db="EMBL/GenBank/DDBJ databases">
        <title>Phylogenomic reconstructions and comparative analyses of Kickxellomycotina fungi.</title>
        <authorList>
            <person name="Reynolds N.K."/>
            <person name="Stajich J.E."/>
            <person name="Barry K."/>
            <person name="Grigoriev I.V."/>
            <person name="Crous P."/>
            <person name="Smith M.E."/>
        </authorList>
    </citation>
    <scope>NUCLEOTIDE SEQUENCE</scope>
    <source>
        <strain evidence="1">RSA 2271</strain>
    </source>
</reference>
<organism evidence="1 2">
    <name type="scientific">Spiromyces aspiralis</name>
    <dbReference type="NCBI Taxonomy" id="68401"/>
    <lineage>
        <taxon>Eukaryota</taxon>
        <taxon>Fungi</taxon>
        <taxon>Fungi incertae sedis</taxon>
        <taxon>Zoopagomycota</taxon>
        <taxon>Kickxellomycotina</taxon>
        <taxon>Kickxellomycetes</taxon>
        <taxon>Kickxellales</taxon>
        <taxon>Kickxellaceae</taxon>
        <taxon>Spiromyces</taxon>
    </lineage>
</organism>
<dbReference type="Proteomes" id="UP001145114">
    <property type="component" value="Unassembled WGS sequence"/>
</dbReference>
<evidence type="ECO:0000313" key="1">
    <source>
        <dbReference type="EMBL" id="KAJ1677498.1"/>
    </source>
</evidence>
<gene>
    <name evidence="1" type="ORF">EV182_006050</name>
</gene>
<dbReference type="EMBL" id="JAMZIH010002362">
    <property type="protein sequence ID" value="KAJ1677498.1"/>
    <property type="molecule type" value="Genomic_DNA"/>
</dbReference>
<feature type="non-terminal residue" evidence="1">
    <location>
        <position position="415"/>
    </location>
</feature>
<proteinExistence type="predicted"/>
<sequence length="415" mass="46416">SSGFVDFSDLYPQIVELAIVLYEVKPPMRTTATKLMASLDPELMLETQAADVLRHCAEFVREYESLLDESAEDAGREDVADHVMSPCDKASDSGNEEEGQQQQQQDTTNKDATAVLVSSPRRRKQLFLGENPVLTISQVVPEYNDNGLSYLLALYTIDRHSCLGIRNDTVTMADQDKVTVIKGAARKPYWQFSRASFRGAPVHSDTVIAECSDEHRKKYYEATQCVGPMYWLCGDGETVLNPSWRFESVRTTSAIDGRAGGRHEFEVELLTEGLMQIGWSTERCWVEPECGQGIGDDFESLACDGSRQRKWYGMGENNTYGQEWHAHDIICAVLDLDNDRVEFFRNGKSMGVAFGRDDDGVFHGTECGFVGLPKGRQWFPMVSLSTSQAVRLVNRRRDFLDGDTSDSISSSSSNN</sequence>
<protein>
    <submittedName>
        <fullName evidence="1">Uncharacterized protein</fullName>
    </submittedName>
</protein>
<accession>A0ACC1HQV6</accession>
<keyword evidence="2" id="KW-1185">Reference proteome</keyword>
<feature type="non-terminal residue" evidence="1">
    <location>
        <position position="1"/>
    </location>
</feature>